<organism evidence="7 8">
    <name type="scientific">Wolfiporia cocos (strain MD-104)</name>
    <name type="common">Brown rot fungus</name>
    <dbReference type="NCBI Taxonomy" id="742152"/>
    <lineage>
        <taxon>Eukaryota</taxon>
        <taxon>Fungi</taxon>
        <taxon>Dikarya</taxon>
        <taxon>Basidiomycota</taxon>
        <taxon>Agaricomycotina</taxon>
        <taxon>Agaricomycetes</taxon>
        <taxon>Polyporales</taxon>
        <taxon>Phaeolaceae</taxon>
        <taxon>Wolfiporia</taxon>
    </lineage>
</organism>
<dbReference type="EMBL" id="KB467831">
    <property type="protein sequence ID" value="PCH33938.1"/>
    <property type="molecule type" value="Genomic_DNA"/>
</dbReference>
<comment type="similarity">
    <text evidence="1">Belongs to the SEC3 family.</text>
</comment>
<dbReference type="CDD" id="cd13315">
    <property type="entry name" value="PH_Sec3"/>
    <property type="match status" value="1"/>
</dbReference>
<dbReference type="SMART" id="SM01313">
    <property type="entry name" value="Sec3-PIP2_bind"/>
    <property type="match status" value="1"/>
</dbReference>
<dbReference type="GO" id="GO:0006887">
    <property type="term" value="P:exocytosis"/>
    <property type="evidence" value="ECO:0007669"/>
    <property type="project" value="UniProtKB-KW"/>
</dbReference>
<name>A0A2H3J8G6_WOLCO</name>
<feature type="compositionally biased region" description="Low complexity" evidence="5">
    <location>
        <begin position="269"/>
        <end position="291"/>
    </location>
</feature>
<evidence type="ECO:0000313" key="8">
    <source>
        <dbReference type="Proteomes" id="UP000218811"/>
    </source>
</evidence>
<feature type="compositionally biased region" description="Polar residues" evidence="5">
    <location>
        <begin position="292"/>
        <end position="308"/>
    </location>
</feature>
<reference evidence="7 8" key="1">
    <citation type="journal article" date="2012" name="Science">
        <title>The Paleozoic origin of enzymatic lignin decomposition reconstructed from 31 fungal genomes.</title>
        <authorList>
            <person name="Floudas D."/>
            <person name="Binder M."/>
            <person name="Riley R."/>
            <person name="Barry K."/>
            <person name="Blanchette R.A."/>
            <person name="Henrissat B."/>
            <person name="Martinez A.T."/>
            <person name="Otillar R."/>
            <person name="Spatafora J.W."/>
            <person name="Yadav J.S."/>
            <person name="Aerts A."/>
            <person name="Benoit I."/>
            <person name="Boyd A."/>
            <person name="Carlson A."/>
            <person name="Copeland A."/>
            <person name="Coutinho P.M."/>
            <person name="de Vries R.P."/>
            <person name="Ferreira P."/>
            <person name="Findley K."/>
            <person name="Foster B."/>
            <person name="Gaskell J."/>
            <person name="Glotzer D."/>
            <person name="Gorecki P."/>
            <person name="Heitman J."/>
            <person name="Hesse C."/>
            <person name="Hori C."/>
            <person name="Igarashi K."/>
            <person name="Jurgens J.A."/>
            <person name="Kallen N."/>
            <person name="Kersten P."/>
            <person name="Kohler A."/>
            <person name="Kuees U."/>
            <person name="Kumar T.K.A."/>
            <person name="Kuo A."/>
            <person name="LaButti K."/>
            <person name="Larrondo L.F."/>
            <person name="Lindquist E."/>
            <person name="Ling A."/>
            <person name="Lombard V."/>
            <person name="Lucas S."/>
            <person name="Lundell T."/>
            <person name="Martin R."/>
            <person name="McLaughlin D.J."/>
            <person name="Morgenstern I."/>
            <person name="Morin E."/>
            <person name="Murat C."/>
            <person name="Nagy L.G."/>
            <person name="Nolan M."/>
            <person name="Ohm R.A."/>
            <person name="Patyshakuliyeva A."/>
            <person name="Rokas A."/>
            <person name="Ruiz-Duenas F.J."/>
            <person name="Sabat G."/>
            <person name="Salamov A."/>
            <person name="Samejima M."/>
            <person name="Schmutz J."/>
            <person name="Slot J.C."/>
            <person name="St John F."/>
            <person name="Stenlid J."/>
            <person name="Sun H."/>
            <person name="Sun S."/>
            <person name="Syed K."/>
            <person name="Tsang A."/>
            <person name="Wiebenga A."/>
            <person name="Young D."/>
            <person name="Pisabarro A."/>
            <person name="Eastwood D.C."/>
            <person name="Martin F."/>
            <person name="Cullen D."/>
            <person name="Grigoriev I.V."/>
            <person name="Hibbett D.S."/>
        </authorList>
    </citation>
    <scope>NUCLEOTIDE SEQUENCE [LARGE SCALE GENOMIC DNA]</scope>
    <source>
        <strain evidence="7 8">MD-104</strain>
    </source>
</reference>
<evidence type="ECO:0000259" key="6">
    <source>
        <dbReference type="SMART" id="SM01313"/>
    </source>
</evidence>
<feature type="compositionally biased region" description="Low complexity" evidence="5">
    <location>
        <begin position="204"/>
        <end position="223"/>
    </location>
</feature>
<evidence type="ECO:0000256" key="4">
    <source>
        <dbReference type="ARBA" id="ARBA00023054"/>
    </source>
</evidence>
<dbReference type="PANTHER" id="PTHR16092">
    <property type="entry name" value="SEC3/SYNTAXIN-RELATED"/>
    <property type="match status" value="1"/>
</dbReference>
<evidence type="ECO:0000256" key="2">
    <source>
        <dbReference type="ARBA" id="ARBA00022448"/>
    </source>
</evidence>
<feature type="region of interest" description="Disordered" evidence="5">
    <location>
        <begin position="269"/>
        <end position="392"/>
    </location>
</feature>
<sequence>MDALDYEATRRAIVSSVFSKLNATGHAESYVAHIKIREEGAQDESAKKERYILLSQGNSGGGFIHKSKRNPNGSFSIGKTWQVTELRGVEVISPTTFNITMARTYRWTSVSSKDQISFIAALVKLFRTVTNGSAPLQLRGVQIPDAPSTSRPPQLELGRMERAPTPTNGTPLPPASPRRPTNEFEKQQRSGQLFDDVSIPAPQPRSAQQPRRPQTPTRTETPASGSRSALPPGTQDRSGAARPSTPSSQPAIPSILRPGHAVRLSNATSSIRTSANSTSSGAASLLSPTSPTSVRSGLQAPVISTSPPIRSAMQASPVPIPSVTRANGSGSLLSLDAVSSSPSTQPSPLSTYHSTPDSHSPALPAVSESLAPPRKIPSRAPSMGPNGPSELRRDQNARISFFDPANQATLNRLLSGDVVIHDDAEGEGEMGTFEDESAQATLDNMEEMLEGYEWASDDIFSRRSVTGAADRIEARLLDELMALDKANIHSFIESDDRVNLVLKYLDDAIAELDGMDSVLSSYKIHLNAVNDDIAYVQSQNRGLQVQIQNQRSLMDELEELLQTVHVDKEAMVALTQESLEKDSGIQRLEEAATELYKALQAGRDRDMAATMERLDEYRSHNSHFCKRLLDYLSIMVSAQSKMTLGDNDGIVKSSKGRPSLKDHSKMEDYLSRYSGLILYVKEMDEGIYAKLCAAYFSAASSLYLQQVKALLTICSNHVKKPTEEDPDGFGMLSPTTGTKASSGMRRAGTIVRSPLEARREKKERSDGDMNASDALSLVLDQIAQAIYREEAFVTAFLQVDNSGITFADYVGLENYFRRQAARAAGLSPATAKLVRGAMELIFGFLANELKAWLDGALSKDKLQIVGLIAALERFLGDAEERGNAFLLNLLDKQHSRSKQLFERRVSEHIKSVEDTRLTSKKRNGVAPFIKGFPAYVGRVESQLIGADTLEIRHTVDQAYDKIVQSMFDALKHMAKMDGEGEDKGQLNYHVILIENMHYFVAEISQLQIGSVAVFLKRAEAIYEENLNAYVKIVLRRPFYKIIDYFEGVERLLKTTAPTEVSSNSSYSRSTLKKVVKEYNGKDVRKHIDALFKRVEKHFEEAEEKTTTDDSIGIASGTVMVGVWKACEEELLRITELFAKRINQCYKETGVLLEYSAADVEAAFKRHRVNG</sequence>
<dbReference type="InterPro" id="IPR048628">
    <property type="entry name" value="Sec3_C"/>
</dbReference>
<dbReference type="PANTHER" id="PTHR16092:SF14">
    <property type="entry name" value="EXOCYST COMPLEX COMPONENT 1 ISOFORM X1"/>
    <property type="match status" value="1"/>
</dbReference>
<keyword evidence="3" id="KW-0268">Exocytosis</keyword>
<feature type="compositionally biased region" description="Low complexity" evidence="5">
    <location>
        <begin position="339"/>
        <end position="351"/>
    </location>
</feature>
<gene>
    <name evidence="7" type="ORF">WOLCODRAFT_135407</name>
</gene>
<feature type="region of interest" description="Disordered" evidence="5">
    <location>
        <begin position="140"/>
        <end position="257"/>
    </location>
</feature>
<accession>A0A2H3J8G6</accession>
<dbReference type="OrthoDB" id="27109at2759"/>
<evidence type="ECO:0000256" key="1">
    <source>
        <dbReference type="ARBA" id="ARBA00006518"/>
    </source>
</evidence>
<protein>
    <recommendedName>
        <fullName evidence="6">Exocyst complex component Sec3 PIP2-binding N-terminal domain-containing protein</fullName>
    </recommendedName>
</protein>
<keyword evidence="2" id="KW-0813">Transport</keyword>
<evidence type="ECO:0000256" key="5">
    <source>
        <dbReference type="SAM" id="MobiDB-lite"/>
    </source>
</evidence>
<dbReference type="InterPro" id="IPR028258">
    <property type="entry name" value="Sec3-PIP2_bind"/>
</dbReference>
<dbReference type="AlphaFoldDB" id="A0A2H3J8G6"/>
<dbReference type="GO" id="GO:0006893">
    <property type="term" value="P:Golgi to plasma membrane transport"/>
    <property type="evidence" value="ECO:0007669"/>
    <property type="project" value="TreeGrafter"/>
</dbReference>
<keyword evidence="8" id="KW-1185">Reference proteome</keyword>
<proteinExistence type="inferred from homology"/>
<dbReference type="GO" id="GO:0000145">
    <property type="term" value="C:exocyst"/>
    <property type="evidence" value="ECO:0007669"/>
    <property type="project" value="InterPro"/>
</dbReference>
<evidence type="ECO:0000313" key="7">
    <source>
        <dbReference type="EMBL" id="PCH33938.1"/>
    </source>
</evidence>
<dbReference type="Pfam" id="PF09763">
    <property type="entry name" value="Sec3_CC"/>
    <property type="match status" value="1"/>
</dbReference>
<keyword evidence="4" id="KW-0175">Coiled coil</keyword>
<dbReference type="GO" id="GO:0005886">
    <property type="term" value="C:plasma membrane"/>
    <property type="evidence" value="ECO:0007669"/>
    <property type="project" value="TreeGrafter"/>
</dbReference>
<dbReference type="Gene3D" id="2.30.29.90">
    <property type="match status" value="1"/>
</dbReference>
<dbReference type="Pfam" id="PF15277">
    <property type="entry name" value="Sec3-PIP2_bind"/>
    <property type="match status" value="1"/>
</dbReference>
<dbReference type="Pfam" id="PF20654">
    <property type="entry name" value="Sec3_C-term"/>
    <property type="match status" value="1"/>
</dbReference>
<dbReference type="GO" id="GO:0005546">
    <property type="term" value="F:phosphatidylinositol-4,5-bisphosphate binding"/>
    <property type="evidence" value="ECO:0007669"/>
    <property type="project" value="TreeGrafter"/>
</dbReference>
<evidence type="ECO:0000256" key="3">
    <source>
        <dbReference type="ARBA" id="ARBA00022483"/>
    </source>
</evidence>
<feature type="domain" description="Exocyst complex component Sec3 PIP2-binding N-terminal" evidence="6">
    <location>
        <begin position="45"/>
        <end position="129"/>
    </location>
</feature>
<dbReference type="InterPro" id="IPR019160">
    <property type="entry name" value="Sec3_CC"/>
</dbReference>
<dbReference type="OMA" id="SFMRVFP"/>
<dbReference type="Proteomes" id="UP000218811">
    <property type="component" value="Unassembled WGS sequence"/>
</dbReference>
<dbReference type="STRING" id="742152.A0A2H3J8G6"/>